<sequence>MQKKALGAAMAGHIVESFDFIIYGYSATILAKHFFPSANPALALLSTLAIYGVAFIVRPLGGAVFGSMGDRLGRRTALCTVVLIMAVSTGAIGVLPTYAAAGIVAPVLLLLCRLGQGLSMGAEYTSAASYVMEQAPPSRRGRWISAVGGATFIGAALAVFLLLGLQLSAAGAYADWSWRVPFLVGGAIALIGLYMRLRLAESRAFTTLAERGETTSTPVRDSLRNWRVFLLLLVIFALLALVSQNFLGYLPTYLTVTGRLAPVTVLVASGIALVLCTGLSLLTGVLADRFGRKPLLVAGVVAAVLGSVPAYLVAAGGSLATTVIAEILLVIPAAVVGITATMVAVELVPVRIRATSTALTYNISYAVFGGTAPFVGALITAKFGKLAPGAYITIIAALALVVVLVALPETKNRLMPAPSRSDDPDFVPDALPHA</sequence>
<dbReference type="InterPro" id="IPR036259">
    <property type="entry name" value="MFS_trans_sf"/>
</dbReference>
<organism evidence="11 12">
    <name type="scientific">Amycolatopsis panacis</name>
    <dbReference type="NCBI Taxonomy" id="2340917"/>
    <lineage>
        <taxon>Bacteria</taxon>
        <taxon>Bacillati</taxon>
        <taxon>Actinomycetota</taxon>
        <taxon>Actinomycetes</taxon>
        <taxon>Pseudonocardiales</taxon>
        <taxon>Pseudonocardiaceae</taxon>
        <taxon>Amycolatopsis</taxon>
    </lineage>
</organism>
<feature type="transmembrane region" description="Helical" evidence="9">
    <location>
        <begin position="176"/>
        <end position="195"/>
    </location>
</feature>
<dbReference type="InterPro" id="IPR020846">
    <property type="entry name" value="MFS_dom"/>
</dbReference>
<dbReference type="PANTHER" id="PTHR43528:SF1">
    <property type="entry name" value="ALPHA-KETOGLUTARATE PERMEASE"/>
    <property type="match status" value="1"/>
</dbReference>
<evidence type="ECO:0000256" key="9">
    <source>
        <dbReference type="SAM" id="Phobius"/>
    </source>
</evidence>
<dbReference type="InterPro" id="IPR011701">
    <property type="entry name" value="MFS"/>
</dbReference>
<evidence type="ECO:0000313" key="12">
    <source>
        <dbReference type="Proteomes" id="UP000285112"/>
    </source>
</evidence>
<feature type="transmembrane region" description="Helical" evidence="9">
    <location>
        <begin position="295"/>
        <end position="315"/>
    </location>
</feature>
<dbReference type="GO" id="GO:0015293">
    <property type="term" value="F:symporter activity"/>
    <property type="evidence" value="ECO:0007669"/>
    <property type="project" value="UniProtKB-KW"/>
</dbReference>
<dbReference type="AlphaFoldDB" id="A0A419I2B7"/>
<dbReference type="InterPro" id="IPR005829">
    <property type="entry name" value="Sugar_transporter_CS"/>
</dbReference>
<dbReference type="PANTHER" id="PTHR43528">
    <property type="entry name" value="ALPHA-KETOGLUTARATE PERMEASE"/>
    <property type="match status" value="1"/>
</dbReference>
<comment type="similarity">
    <text evidence="2">Belongs to the major facilitator superfamily. Metabolite:H+ Symporter (MHS) family (TC 2.A.1.6) family.</text>
</comment>
<keyword evidence="4" id="KW-1003">Cell membrane</keyword>
<evidence type="ECO:0000256" key="4">
    <source>
        <dbReference type="ARBA" id="ARBA00022475"/>
    </source>
</evidence>
<comment type="subcellular location">
    <subcellularLocation>
        <location evidence="1">Cell membrane</location>
        <topology evidence="1">Multi-pass membrane protein</topology>
    </subcellularLocation>
</comment>
<keyword evidence="5 9" id="KW-0812">Transmembrane</keyword>
<evidence type="ECO:0000256" key="3">
    <source>
        <dbReference type="ARBA" id="ARBA00022448"/>
    </source>
</evidence>
<gene>
    <name evidence="11" type="ORF">D5S19_18560</name>
</gene>
<dbReference type="PROSITE" id="PS00216">
    <property type="entry name" value="SUGAR_TRANSPORT_1"/>
    <property type="match status" value="1"/>
</dbReference>
<dbReference type="OrthoDB" id="8953821at2"/>
<feature type="transmembrane region" description="Helical" evidence="9">
    <location>
        <begin position="359"/>
        <end position="380"/>
    </location>
</feature>
<feature type="transmembrane region" description="Helical" evidence="9">
    <location>
        <begin position="228"/>
        <end position="248"/>
    </location>
</feature>
<feature type="transmembrane region" description="Helical" evidence="9">
    <location>
        <begin position="386"/>
        <end position="407"/>
    </location>
</feature>
<keyword evidence="3" id="KW-0813">Transport</keyword>
<dbReference type="SUPFAM" id="SSF103473">
    <property type="entry name" value="MFS general substrate transporter"/>
    <property type="match status" value="1"/>
</dbReference>
<evidence type="ECO:0000259" key="10">
    <source>
        <dbReference type="PROSITE" id="PS50850"/>
    </source>
</evidence>
<comment type="caution">
    <text evidence="11">The sequence shown here is derived from an EMBL/GenBank/DDBJ whole genome shotgun (WGS) entry which is preliminary data.</text>
</comment>
<dbReference type="RefSeq" id="WP_120024608.1">
    <property type="nucleotide sequence ID" value="NZ_QZFV01000090.1"/>
</dbReference>
<evidence type="ECO:0000256" key="5">
    <source>
        <dbReference type="ARBA" id="ARBA00022692"/>
    </source>
</evidence>
<dbReference type="Gene3D" id="1.20.1250.20">
    <property type="entry name" value="MFS general substrate transporter like domains"/>
    <property type="match status" value="1"/>
</dbReference>
<proteinExistence type="inferred from homology"/>
<keyword evidence="12" id="KW-1185">Reference proteome</keyword>
<dbReference type="GO" id="GO:0005886">
    <property type="term" value="C:plasma membrane"/>
    <property type="evidence" value="ECO:0007669"/>
    <property type="project" value="UniProtKB-SubCell"/>
</dbReference>
<evidence type="ECO:0000256" key="1">
    <source>
        <dbReference type="ARBA" id="ARBA00004651"/>
    </source>
</evidence>
<feature type="transmembrane region" description="Helical" evidence="9">
    <location>
        <begin position="260"/>
        <end position="283"/>
    </location>
</feature>
<evidence type="ECO:0000313" key="11">
    <source>
        <dbReference type="EMBL" id="RJQ83995.1"/>
    </source>
</evidence>
<evidence type="ECO:0000256" key="2">
    <source>
        <dbReference type="ARBA" id="ARBA00008240"/>
    </source>
</evidence>
<evidence type="ECO:0000256" key="6">
    <source>
        <dbReference type="ARBA" id="ARBA00022847"/>
    </source>
</evidence>
<accession>A0A419I2B7</accession>
<evidence type="ECO:0000256" key="7">
    <source>
        <dbReference type="ARBA" id="ARBA00022989"/>
    </source>
</evidence>
<dbReference type="Proteomes" id="UP000285112">
    <property type="component" value="Unassembled WGS sequence"/>
</dbReference>
<keyword evidence="8 9" id="KW-0472">Membrane</keyword>
<feature type="domain" description="Major facilitator superfamily (MFS) profile" evidence="10">
    <location>
        <begin position="5"/>
        <end position="411"/>
    </location>
</feature>
<feature type="transmembrane region" description="Helical" evidence="9">
    <location>
        <begin position="101"/>
        <end position="122"/>
    </location>
</feature>
<keyword evidence="6" id="KW-0769">Symport</keyword>
<feature type="transmembrane region" description="Helical" evidence="9">
    <location>
        <begin position="41"/>
        <end position="65"/>
    </location>
</feature>
<feature type="transmembrane region" description="Helical" evidence="9">
    <location>
        <begin position="77"/>
        <end position="95"/>
    </location>
</feature>
<dbReference type="EMBL" id="QZFV01000090">
    <property type="protein sequence ID" value="RJQ83995.1"/>
    <property type="molecule type" value="Genomic_DNA"/>
</dbReference>
<name>A0A419I2B7_9PSEU</name>
<evidence type="ECO:0000256" key="8">
    <source>
        <dbReference type="ARBA" id="ARBA00023136"/>
    </source>
</evidence>
<feature type="transmembrane region" description="Helical" evidence="9">
    <location>
        <begin position="143"/>
        <end position="164"/>
    </location>
</feature>
<feature type="transmembrane region" description="Helical" evidence="9">
    <location>
        <begin position="327"/>
        <end position="347"/>
    </location>
</feature>
<dbReference type="PROSITE" id="PS50850">
    <property type="entry name" value="MFS"/>
    <property type="match status" value="1"/>
</dbReference>
<keyword evidence="7 9" id="KW-1133">Transmembrane helix</keyword>
<protein>
    <submittedName>
        <fullName evidence="11">MFS transporter</fullName>
    </submittedName>
</protein>
<dbReference type="Pfam" id="PF07690">
    <property type="entry name" value="MFS_1"/>
    <property type="match status" value="1"/>
</dbReference>
<reference evidence="11 12" key="1">
    <citation type="submission" date="2018-09" db="EMBL/GenBank/DDBJ databases">
        <title>YIM PH 21725 draft genome.</title>
        <authorList>
            <person name="Miao C."/>
        </authorList>
    </citation>
    <scope>NUCLEOTIDE SEQUENCE [LARGE SCALE GENOMIC DNA]</scope>
    <source>
        <strain evidence="12">YIM PH21725</strain>
    </source>
</reference>
<dbReference type="InterPro" id="IPR051084">
    <property type="entry name" value="H+-coupled_symporters"/>
</dbReference>